<dbReference type="PRINTS" id="PR00412">
    <property type="entry name" value="EPOXHYDRLASE"/>
</dbReference>
<dbReference type="EMBL" id="JBHSNL010000001">
    <property type="protein sequence ID" value="MFC5545203.1"/>
    <property type="molecule type" value="Genomic_DNA"/>
</dbReference>
<dbReference type="Pfam" id="PF00561">
    <property type="entry name" value="Abhydrolase_1"/>
    <property type="match status" value="1"/>
</dbReference>
<dbReference type="InterPro" id="IPR029058">
    <property type="entry name" value="AB_hydrolase_fold"/>
</dbReference>
<dbReference type="RefSeq" id="WP_248155770.1">
    <property type="nucleotide sequence ID" value="NZ_JAKZAJ010000002.1"/>
</dbReference>
<sequence length="298" mass="33532">MNGTEHRIASDNIQLHAVTDGDPGNPALVMVHGYPDNLRVWDRIVPDLAREFFIVRYDVRGAGLSDKPRRTRDYRLPLLSRDLEAVVDTLIPGRSFHLVAHDWGSIQSWESVTNGPLTSRILSFTSISGPSLDHVGFWLRDQIRDIRGGGTLRVLRQLASSWYVFLFQIPVVPEAMWQSGLDRLWPGILKKHEGVTDARFSPLQKADGRFGVKLYRANFLGHLINPAKRYAHCPVQVLLPSNDNYVGPQLFDQLVQWTGKLTRVELDAPHWAPLTAPDQVVKAIRNFVTQPPNPASGT</sequence>
<evidence type="ECO:0000313" key="4">
    <source>
        <dbReference type="Proteomes" id="UP001596055"/>
    </source>
</evidence>
<dbReference type="InterPro" id="IPR000639">
    <property type="entry name" value="Epox_hydrolase-like"/>
</dbReference>
<comment type="caution">
    <text evidence="3">The sequence shown here is derived from an EMBL/GenBank/DDBJ whole genome shotgun (WGS) entry which is preliminary data.</text>
</comment>
<feature type="domain" description="AB hydrolase-1" evidence="2">
    <location>
        <begin position="26"/>
        <end position="277"/>
    </location>
</feature>
<dbReference type="GO" id="GO:0016787">
    <property type="term" value="F:hydrolase activity"/>
    <property type="evidence" value="ECO:0007669"/>
    <property type="project" value="UniProtKB-KW"/>
</dbReference>
<evidence type="ECO:0000313" key="3">
    <source>
        <dbReference type="EMBL" id="MFC5545203.1"/>
    </source>
</evidence>
<dbReference type="SUPFAM" id="SSF53474">
    <property type="entry name" value="alpha/beta-Hydrolases"/>
    <property type="match status" value="1"/>
</dbReference>
<dbReference type="Proteomes" id="UP001596055">
    <property type="component" value="Unassembled WGS sequence"/>
</dbReference>
<evidence type="ECO:0000256" key="1">
    <source>
        <dbReference type="ARBA" id="ARBA00022801"/>
    </source>
</evidence>
<keyword evidence="4" id="KW-1185">Reference proteome</keyword>
<accession>A0ABW0RLA7</accession>
<name>A0ABW0RLA7_9GAMM</name>
<evidence type="ECO:0000259" key="2">
    <source>
        <dbReference type="Pfam" id="PF00561"/>
    </source>
</evidence>
<proteinExistence type="predicted"/>
<keyword evidence="1 3" id="KW-0378">Hydrolase</keyword>
<reference evidence="4" key="1">
    <citation type="journal article" date="2019" name="Int. J. Syst. Evol. Microbiol.">
        <title>The Global Catalogue of Microorganisms (GCM) 10K type strain sequencing project: providing services to taxonomists for standard genome sequencing and annotation.</title>
        <authorList>
            <consortium name="The Broad Institute Genomics Platform"/>
            <consortium name="The Broad Institute Genome Sequencing Center for Infectious Disease"/>
            <person name="Wu L."/>
            <person name="Ma J."/>
        </authorList>
    </citation>
    <scope>NUCLEOTIDE SEQUENCE [LARGE SCALE GENOMIC DNA]</scope>
    <source>
        <strain evidence="4">CGMCC 4.1799</strain>
    </source>
</reference>
<dbReference type="InterPro" id="IPR000073">
    <property type="entry name" value="AB_hydrolase_1"/>
</dbReference>
<protein>
    <submittedName>
        <fullName evidence="3">Alpha/beta fold hydrolase</fullName>
    </submittedName>
</protein>
<dbReference type="Gene3D" id="3.40.50.1820">
    <property type="entry name" value="alpha/beta hydrolase"/>
    <property type="match status" value="1"/>
</dbReference>
<dbReference type="PANTHER" id="PTHR43329">
    <property type="entry name" value="EPOXIDE HYDROLASE"/>
    <property type="match status" value="1"/>
</dbReference>
<organism evidence="3 4">
    <name type="scientific">Marinobacter koreensis</name>
    <dbReference type="NCBI Taxonomy" id="335974"/>
    <lineage>
        <taxon>Bacteria</taxon>
        <taxon>Pseudomonadati</taxon>
        <taxon>Pseudomonadota</taxon>
        <taxon>Gammaproteobacteria</taxon>
        <taxon>Pseudomonadales</taxon>
        <taxon>Marinobacteraceae</taxon>
        <taxon>Marinobacter</taxon>
    </lineage>
</organism>
<gene>
    <name evidence="3" type="ORF">ACFPQA_09080</name>
</gene>